<keyword evidence="2" id="KW-1185">Reference proteome</keyword>
<sequence>MRKRLTQKGKPLSLFMEIKSYSITETGYKDKKLFLLKYTARLKIKNGLPIR</sequence>
<evidence type="ECO:0000313" key="2">
    <source>
        <dbReference type="Proteomes" id="UP000215196"/>
    </source>
</evidence>
<evidence type="ECO:0000313" key="1">
    <source>
        <dbReference type="EMBL" id="SNV49692.1"/>
    </source>
</evidence>
<proteinExistence type="predicted"/>
<organism evidence="1 2">
    <name type="scientific">Chryseobacterium taklimakanense</name>
    <dbReference type="NCBI Taxonomy" id="536441"/>
    <lineage>
        <taxon>Bacteria</taxon>
        <taxon>Pseudomonadati</taxon>
        <taxon>Bacteroidota</taxon>
        <taxon>Flavobacteriia</taxon>
        <taxon>Flavobacteriales</taxon>
        <taxon>Weeksellaceae</taxon>
        <taxon>Chryseobacterium group</taxon>
        <taxon>Chryseobacterium</taxon>
    </lineage>
</organism>
<gene>
    <name evidence="1" type="ORF">SAMEA4412677_02186</name>
</gene>
<name>A0A239XTL5_9FLAO</name>
<dbReference type="Proteomes" id="UP000215196">
    <property type="component" value="Chromosome 1"/>
</dbReference>
<reference evidence="1 2" key="1">
    <citation type="submission" date="2017-06" db="EMBL/GenBank/DDBJ databases">
        <authorList>
            <consortium name="Pathogen Informatics"/>
        </authorList>
    </citation>
    <scope>NUCLEOTIDE SEQUENCE [LARGE SCALE GENOMIC DNA]</scope>
    <source>
        <strain evidence="1 2">NCTC13490</strain>
    </source>
</reference>
<protein>
    <submittedName>
        <fullName evidence="1">Uncharacterized protein</fullName>
    </submittedName>
</protein>
<dbReference type="AlphaFoldDB" id="A0A239XTL5"/>
<dbReference type="EMBL" id="LT906465">
    <property type="protein sequence ID" value="SNV49692.1"/>
    <property type="molecule type" value="Genomic_DNA"/>
</dbReference>
<accession>A0A239XTL5</accession>
<dbReference type="KEGG" id="ctak:4412677_02186"/>